<dbReference type="InterPro" id="IPR007110">
    <property type="entry name" value="Ig-like_dom"/>
</dbReference>
<name>A0A060VWP8_ONCMY</name>
<dbReference type="AlphaFoldDB" id="A0A060VWP8"/>
<feature type="domain" description="Ig-like" evidence="3">
    <location>
        <begin position="47"/>
        <end position="123"/>
    </location>
</feature>
<dbReference type="GO" id="GO:0009897">
    <property type="term" value="C:external side of plasma membrane"/>
    <property type="evidence" value="ECO:0007669"/>
    <property type="project" value="TreeGrafter"/>
</dbReference>
<protein>
    <recommendedName>
        <fullName evidence="3">Ig-like domain-containing protein</fullName>
    </recommendedName>
</protein>
<reference evidence="4" key="1">
    <citation type="journal article" date="2014" name="Nat. Commun.">
        <title>The rainbow trout genome provides novel insights into evolution after whole-genome duplication in vertebrates.</title>
        <authorList>
            <person name="Berthelot C."/>
            <person name="Brunet F."/>
            <person name="Chalopin D."/>
            <person name="Juanchich A."/>
            <person name="Bernard M."/>
            <person name="Noel B."/>
            <person name="Bento P."/>
            <person name="Da Silva C."/>
            <person name="Labadie K."/>
            <person name="Alberti A."/>
            <person name="Aury J.M."/>
            <person name="Louis A."/>
            <person name="Dehais P."/>
            <person name="Bardou P."/>
            <person name="Montfort J."/>
            <person name="Klopp C."/>
            <person name="Cabau C."/>
            <person name="Gaspin C."/>
            <person name="Thorgaard G.H."/>
            <person name="Boussaha M."/>
            <person name="Quillet E."/>
            <person name="Guyomard R."/>
            <person name="Galiana D."/>
            <person name="Bobe J."/>
            <person name="Volff J.N."/>
            <person name="Genet C."/>
            <person name="Wincker P."/>
            <person name="Jaillon O."/>
            <person name="Roest Crollius H."/>
            <person name="Guiguen Y."/>
        </authorList>
    </citation>
    <scope>NUCLEOTIDE SEQUENCE [LARGE SCALE GENOMIC DNA]</scope>
</reference>
<evidence type="ECO:0000259" key="3">
    <source>
        <dbReference type="PROSITE" id="PS50835"/>
    </source>
</evidence>
<keyword evidence="2" id="KW-1133">Transmembrane helix</keyword>
<gene>
    <name evidence="4" type="ORF">GSONMT00071610001</name>
</gene>
<organism evidence="4 5">
    <name type="scientific">Oncorhynchus mykiss</name>
    <name type="common">Rainbow trout</name>
    <name type="synonym">Salmo gairdneri</name>
    <dbReference type="NCBI Taxonomy" id="8022"/>
    <lineage>
        <taxon>Eukaryota</taxon>
        <taxon>Metazoa</taxon>
        <taxon>Chordata</taxon>
        <taxon>Craniata</taxon>
        <taxon>Vertebrata</taxon>
        <taxon>Euteleostomi</taxon>
        <taxon>Actinopterygii</taxon>
        <taxon>Neopterygii</taxon>
        <taxon>Teleostei</taxon>
        <taxon>Protacanthopterygii</taxon>
        <taxon>Salmoniformes</taxon>
        <taxon>Salmonidae</taxon>
        <taxon>Salmoninae</taxon>
        <taxon>Oncorhynchus</taxon>
    </lineage>
</organism>
<dbReference type="InterPro" id="IPR050208">
    <property type="entry name" value="MHC_class-I_related"/>
</dbReference>
<reference evidence="4" key="2">
    <citation type="submission" date="2014-03" db="EMBL/GenBank/DDBJ databases">
        <authorList>
            <person name="Genoscope - CEA"/>
        </authorList>
    </citation>
    <scope>NUCLEOTIDE SEQUENCE</scope>
</reference>
<dbReference type="InterPro" id="IPR011162">
    <property type="entry name" value="MHC_I/II-like_Ag-recog"/>
</dbReference>
<dbReference type="STRING" id="8022.A0A060VWP8"/>
<dbReference type="Gene3D" id="3.30.500.10">
    <property type="entry name" value="MHC class I-like antigen recognition-like"/>
    <property type="match status" value="1"/>
</dbReference>
<evidence type="ECO:0000256" key="2">
    <source>
        <dbReference type="SAM" id="Phobius"/>
    </source>
</evidence>
<dbReference type="InterPro" id="IPR037055">
    <property type="entry name" value="MHC_I-like_Ag-recog_sf"/>
</dbReference>
<evidence type="ECO:0000313" key="5">
    <source>
        <dbReference type="Proteomes" id="UP000193380"/>
    </source>
</evidence>
<feature type="transmembrane region" description="Helical" evidence="2">
    <location>
        <begin position="157"/>
        <end position="179"/>
    </location>
</feature>
<dbReference type="Pfam" id="PF07654">
    <property type="entry name" value="C1-set"/>
    <property type="match status" value="1"/>
</dbReference>
<keyword evidence="2" id="KW-0472">Membrane</keyword>
<dbReference type="PANTHER" id="PTHR16675:SF237">
    <property type="entry name" value="MHC CLASS I ANTIGEN TRANSCRIPT VARIANT 1-RELATED"/>
    <property type="match status" value="1"/>
</dbReference>
<proteinExistence type="predicted"/>
<dbReference type="GO" id="GO:0006955">
    <property type="term" value="P:immune response"/>
    <property type="evidence" value="ECO:0007669"/>
    <property type="project" value="TreeGrafter"/>
</dbReference>
<dbReference type="InterPro" id="IPR003597">
    <property type="entry name" value="Ig_C1-set"/>
</dbReference>
<evidence type="ECO:0000256" key="1">
    <source>
        <dbReference type="ARBA" id="ARBA00023180"/>
    </source>
</evidence>
<dbReference type="EMBL" id="FR904286">
    <property type="protein sequence ID" value="CDQ57424.1"/>
    <property type="molecule type" value="Genomic_DNA"/>
</dbReference>
<evidence type="ECO:0000313" key="4">
    <source>
        <dbReference type="EMBL" id="CDQ57424.1"/>
    </source>
</evidence>
<dbReference type="PaxDb" id="8022-A0A060VWP8"/>
<dbReference type="PROSITE" id="PS50835">
    <property type="entry name" value="IG_LIKE"/>
    <property type="match status" value="1"/>
</dbReference>
<keyword evidence="2" id="KW-0812">Transmembrane</keyword>
<accession>A0A060VWP8</accession>
<dbReference type="InterPro" id="IPR013783">
    <property type="entry name" value="Ig-like_fold"/>
</dbReference>
<keyword evidence="1" id="KW-0325">Glycoprotein</keyword>
<dbReference type="SMART" id="SM00407">
    <property type="entry name" value="IGc1"/>
    <property type="match status" value="1"/>
</dbReference>
<dbReference type="Proteomes" id="UP000193380">
    <property type="component" value="Unassembled WGS sequence"/>
</dbReference>
<dbReference type="InterPro" id="IPR036179">
    <property type="entry name" value="Ig-like_dom_sf"/>
</dbReference>
<dbReference type="SUPFAM" id="SSF48726">
    <property type="entry name" value="Immunoglobulin"/>
    <property type="match status" value="1"/>
</dbReference>
<dbReference type="PANTHER" id="PTHR16675">
    <property type="entry name" value="MHC CLASS I-RELATED"/>
    <property type="match status" value="1"/>
</dbReference>
<dbReference type="SUPFAM" id="SSF54452">
    <property type="entry name" value="MHC antigen-recognition domain"/>
    <property type="match status" value="1"/>
</dbReference>
<dbReference type="Gene3D" id="2.60.40.10">
    <property type="entry name" value="Immunoglobulins"/>
    <property type="match status" value="1"/>
</dbReference>
<sequence>MTADFLSLDKSTHNANYWKNYLENTCIEWLKKYVNYGKDTLERKVPPSVSLLQETPSSPVTCHATGFYPSGVMVFWQKDGQGHQEGVENGETLPNNDGTFQKSTHLKVTPEEWKNNKYQCVVQVTGIKEDFIKVLTESETQPIWRSNSWGVNTIGSAPIIGVAVALLVVVAVVVGVVMWRKK</sequence>
<dbReference type="GO" id="GO:0005615">
    <property type="term" value="C:extracellular space"/>
    <property type="evidence" value="ECO:0007669"/>
    <property type="project" value="TreeGrafter"/>
</dbReference>